<dbReference type="AlphaFoldDB" id="A0A9P8U994"/>
<dbReference type="Pfam" id="PF00501">
    <property type="entry name" value="AMP-binding"/>
    <property type="match status" value="1"/>
</dbReference>
<dbReference type="PROSITE" id="PS00455">
    <property type="entry name" value="AMP_BINDING"/>
    <property type="match status" value="1"/>
</dbReference>
<feature type="domain" description="AMP-dependent synthetase/ligase" evidence="3">
    <location>
        <begin position="40"/>
        <end position="338"/>
    </location>
</feature>
<evidence type="ECO:0000313" key="5">
    <source>
        <dbReference type="Proteomes" id="UP000758603"/>
    </source>
</evidence>
<dbReference type="InterPro" id="IPR051414">
    <property type="entry name" value="Adenylate-forming_Reductase"/>
</dbReference>
<name>A0A9P8U994_9PEZI</name>
<evidence type="ECO:0000256" key="1">
    <source>
        <dbReference type="ARBA" id="ARBA00022450"/>
    </source>
</evidence>
<evidence type="ECO:0000256" key="2">
    <source>
        <dbReference type="ARBA" id="ARBA00022553"/>
    </source>
</evidence>
<evidence type="ECO:0000259" key="3">
    <source>
        <dbReference type="Pfam" id="PF00501"/>
    </source>
</evidence>
<organism evidence="4 5">
    <name type="scientific">Truncatella angustata</name>
    <dbReference type="NCBI Taxonomy" id="152316"/>
    <lineage>
        <taxon>Eukaryota</taxon>
        <taxon>Fungi</taxon>
        <taxon>Dikarya</taxon>
        <taxon>Ascomycota</taxon>
        <taxon>Pezizomycotina</taxon>
        <taxon>Sordariomycetes</taxon>
        <taxon>Xylariomycetidae</taxon>
        <taxon>Amphisphaeriales</taxon>
        <taxon>Sporocadaceae</taxon>
        <taxon>Truncatella</taxon>
    </lineage>
</organism>
<reference evidence="4" key="1">
    <citation type="journal article" date="2021" name="Nat. Commun.">
        <title>Genetic determinants of endophytism in the Arabidopsis root mycobiome.</title>
        <authorList>
            <person name="Mesny F."/>
            <person name="Miyauchi S."/>
            <person name="Thiergart T."/>
            <person name="Pickel B."/>
            <person name="Atanasova L."/>
            <person name="Karlsson M."/>
            <person name="Huettel B."/>
            <person name="Barry K.W."/>
            <person name="Haridas S."/>
            <person name="Chen C."/>
            <person name="Bauer D."/>
            <person name="Andreopoulos W."/>
            <person name="Pangilinan J."/>
            <person name="LaButti K."/>
            <person name="Riley R."/>
            <person name="Lipzen A."/>
            <person name="Clum A."/>
            <person name="Drula E."/>
            <person name="Henrissat B."/>
            <person name="Kohler A."/>
            <person name="Grigoriev I.V."/>
            <person name="Martin F.M."/>
            <person name="Hacquard S."/>
        </authorList>
    </citation>
    <scope>NUCLEOTIDE SEQUENCE</scope>
    <source>
        <strain evidence="4">MPI-SDFR-AT-0073</strain>
    </source>
</reference>
<dbReference type="PANTHER" id="PTHR43439:SF2">
    <property type="entry name" value="ENZYME, PUTATIVE (JCVI)-RELATED"/>
    <property type="match status" value="1"/>
</dbReference>
<dbReference type="Gene3D" id="3.40.50.12780">
    <property type="entry name" value="N-terminal domain of ligase-like"/>
    <property type="match status" value="1"/>
</dbReference>
<dbReference type="InterPro" id="IPR000873">
    <property type="entry name" value="AMP-dep_synth/lig_dom"/>
</dbReference>
<dbReference type="PANTHER" id="PTHR43439">
    <property type="entry name" value="PHENYLACETATE-COENZYME A LIGASE"/>
    <property type="match status" value="1"/>
</dbReference>
<evidence type="ECO:0000313" key="4">
    <source>
        <dbReference type="EMBL" id="KAH6646054.1"/>
    </source>
</evidence>
<keyword evidence="1" id="KW-0596">Phosphopantetheine</keyword>
<accession>A0A9P8U994</accession>
<dbReference type="GeneID" id="70137165"/>
<keyword evidence="5" id="KW-1185">Reference proteome</keyword>
<dbReference type="OrthoDB" id="429813at2759"/>
<dbReference type="InterPro" id="IPR020845">
    <property type="entry name" value="AMP-binding_CS"/>
</dbReference>
<dbReference type="Proteomes" id="UP000758603">
    <property type="component" value="Unassembled WGS sequence"/>
</dbReference>
<dbReference type="RefSeq" id="XP_045952568.1">
    <property type="nucleotide sequence ID" value="XM_046108274.1"/>
</dbReference>
<sequence>MRTSPGGEIGKRLLPCIIDEVAQSEPSRAWASLPVDDYDLSQGFEDITYAAFANGINKLAHCIVSAFGRSTSFETIAYLGTPDIRYYMLLYAVCKTGHKVLFSSHMNTLDIHLSLFDQTQCRGVLLSRGVYAGDILTQRPMPKAEIPELDDLLNMDDLAEPFPYAKTFEEAASDPFAVCHTSGTTGDPRPVTFTHASMACMDYQTELPDVDGRGHWTWQSSAGTRYLMVASPFHPIAVALAMTVCGFGGGILVPGFRHRPASGTNEICDIIRSSGATTGFIPFFLADVIARRPDGESLIKQFTSMAYGNGSVSRYAGDLWAKYVKFQCIWGTSETLTPPVLLADPEDYEYVYFDVDAAGISFQERDLEYFDDYGSRLPLYELVMTLRPESQRCAGYWAGLGITAAPSAPPYPEYPTAEVWTPHPDPQKERYAWRFVSRLHDLGTGKNEFALAVENLLGNHEKVQNAIVLSKYNREPVALVELSKGIDVQAATDLWKQTIERENENMPEEARVPESNVILTPFGGFTRGSEGHLLRKHTEKKYSSEIDAVYGLCQKKASVSERPRYESIIETTEIVQVVENGDPQTLPIR</sequence>
<dbReference type="EMBL" id="JAGPXC010000010">
    <property type="protein sequence ID" value="KAH6646054.1"/>
    <property type="molecule type" value="Genomic_DNA"/>
</dbReference>
<comment type="caution">
    <text evidence="4">The sequence shown here is derived from an EMBL/GenBank/DDBJ whole genome shotgun (WGS) entry which is preliminary data.</text>
</comment>
<dbReference type="Pfam" id="PF23562">
    <property type="entry name" value="AMP-binding_C_3"/>
    <property type="match status" value="1"/>
</dbReference>
<dbReference type="InterPro" id="IPR042099">
    <property type="entry name" value="ANL_N_sf"/>
</dbReference>
<gene>
    <name evidence="4" type="ORF">BKA67DRAFT_663921</name>
</gene>
<dbReference type="SUPFAM" id="SSF56801">
    <property type="entry name" value="Acetyl-CoA synthetase-like"/>
    <property type="match status" value="1"/>
</dbReference>
<proteinExistence type="predicted"/>
<keyword evidence="2" id="KW-0597">Phosphoprotein</keyword>
<protein>
    <recommendedName>
        <fullName evidence="3">AMP-dependent synthetase/ligase domain-containing protein</fullName>
    </recommendedName>
</protein>